<dbReference type="FunFam" id="3.40.50.2000:FF:000204">
    <property type="entry name" value="UDP-glucuronosyltransferase"/>
    <property type="match status" value="1"/>
</dbReference>
<feature type="transmembrane region" description="Helical" evidence="11">
    <location>
        <begin position="501"/>
        <end position="524"/>
    </location>
</feature>
<dbReference type="GO" id="GO:0015020">
    <property type="term" value="F:glucuronosyltransferase activity"/>
    <property type="evidence" value="ECO:0007669"/>
    <property type="project" value="UniProtKB-EC"/>
</dbReference>
<dbReference type="PANTHER" id="PTHR48043">
    <property type="entry name" value="EG:EG0003.4 PROTEIN-RELATED"/>
    <property type="match status" value="1"/>
</dbReference>
<feature type="signal peptide" evidence="11">
    <location>
        <begin position="1"/>
        <end position="24"/>
    </location>
</feature>
<dbReference type="CDD" id="cd03784">
    <property type="entry name" value="GT1_Gtf-like"/>
    <property type="match status" value="1"/>
</dbReference>
<evidence type="ECO:0000256" key="5">
    <source>
        <dbReference type="ARBA" id="ARBA00022692"/>
    </source>
</evidence>
<keyword evidence="13" id="KW-1185">Reference proteome</keyword>
<keyword evidence="8 11" id="KW-0472">Membrane</keyword>
<dbReference type="STRING" id="135651.G0NQ23"/>
<keyword evidence="4 10" id="KW-0808">Transferase</keyword>
<proteinExistence type="inferred from homology"/>
<evidence type="ECO:0000256" key="3">
    <source>
        <dbReference type="ARBA" id="ARBA00022676"/>
    </source>
</evidence>
<dbReference type="AlphaFoldDB" id="G0NQ23"/>
<dbReference type="Gene3D" id="3.40.50.2000">
    <property type="entry name" value="Glycogen Phosphorylase B"/>
    <property type="match status" value="2"/>
</dbReference>
<comment type="subcellular location">
    <subcellularLocation>
        <location evidence="1 11">Membrane</location>
        <topology evidence="1 11">Single-pass membrane protein</topology>
    </subcellularLocation>
</comment>
<dbReference type="Proteomes" id="UP000008068">
    <property type="component" value="Unassembled WGS sequence"/>
</dbReference>
<evidence type="ECO:0000256" key="8">
    <source>
        <dbReference type="ARBA" id="ARBA00023136"/>
    </source>
</evidence>
<evidence type="ECO:0000256" key="7">
    <source>
        <dbReference type="ARBA" id="ARBA00022989"/>
    </source>
</evidence>
<dbReference type="eggNOG" id="KOG1192">
    <property type="taxonomic scope" value="Eukaryota"/>
</dbReference>
<dbReference type="InterPro" id="IPR050271">
    <property type="entry name" value="UDP-glycosyltransferase"/>
</dbReference>
<dbReference type="FunFam" id="3.40.50.2000:FF:000038">
    <property type="entry name" value="UDP-GlucuronosylTransferase"/>
    <property type="match status" value="1"/>
</dbReference>
<dbReference type="InParanoid" id="G0NQ23"/>
<evidence type="ECO:0000256" key="11">
    <source>
        <dbReference type="RuleBase" id="RU362059"/>
    </source>
</evidence>
<evidence type="ECO:0000256" key="9">
    <source>
        <dbReference type="ARBA" id="ARBA00047475"/>
    </source>
</evidence>
<dbReference type="OrthoDB" id="5835829at2759"/>
<evidence type="ECO:0000313" key="13">
    <source>
        <dbReference type="Proteomes" id="UP000008068"/>
    </source>
</evidence>
<reference evidence="13" key="1">
    <citation type="submission" date="2011-07" db="EMBL/GenBank/DDBJ databases">
        <authorList>
            <consortium name="Caenorhabditis brenneri Sequencing and Analysis Consortium"/>
            <person name="Wilson R.K."/>
        </authorList>
    </citation>
    <scope>NUCLEOTIDE SEQUENCE [LARGE SCALE GENOMIC DNA]</scope>
    <source>
        <strain evidence="13">PB2801</strain>
    </source>
</reference>
<dbReference type="GO" id="GO:0016020">
    <property type="term" value="C:membrane"/>
    <property type="evidence" value="ECO:0007669"/>
    <property type="project" value="UniProtKB-SubCell"/>
</dbReference>
<accession>G0NQ23</accession>
<feature type="chain" id="PRO_5005130739" description="UDP-glucuronosyltransferase" evidence="11">
    <location>
        <begin position="25"/>
        <end position="532"/>
    </location>
</feature>
<protein>
    <recommendedName>
        <fullName evidence="11">UDP-glucuronosyltransferase</fullName>
        <ecNumber evidence="11">2.4.1.17</ecNumber>
    </recommendedName>
</protein>
<evidence type="ECO:0000256" key="10">
    <source>
        <dbReference type="RuleBase" id="RU003718"/>
    </source>
</evidence>
<dbReference type="EC" id="2.4.1.17" evidence="11"/>
<dbReference type="EMBL" id="GL379922">
    <property type="protein sequence ID" value="EGT35435.1"/>
    <property type="molecule type" value="Genomic_DNA"/>
</dbReference>
<dbReference type="Pfam" id="PF00201">
    <property type="entry name" value="UDPGT"/>
    <property type="match status" value="1"/>
</dbReference>
<gene>
    <name evidence="12" type="ORF">CAEBREN_30660</name>
</gene>
<dbReference type="FunCoup" id="G0NQ23">
    <property type="interactions" value="11"/>
</dbReference>
<keyword evidence="5 11" id="KW-0812">Transmembrane</keyword>
<keyword evidence="6 11" id="KW-0732">Signal</keyword>
<dbReference type="InterPro" id="IPR035595">
    <property type="entry name" value="UDP_glycos_trans_CS"/>
</dbReference>
<dbReference type="HOGENOM" id="CLU_012949_1_4_1"/>
<dbReference type="PROSITE" id="PS00375">
    <property type="entry name" value="UDPGT"/>
    <property type="match status" value="1"/>
</dbReference>
<comment type="similarity">
    <text evidence="2 10">Belongs to the UDP-glycosyltransferase family.</text>
</comment>
<evidence type="ECO:0000256" key="4">
    <source>
        <dbReference type="ARBA" id="ARBA00022679"/>
    </source>
</evidence>
<evidence type="ECO:0000313" key="12">
    <source>
        <dbReference type="EMBL" id="EGT35435.1"/>
    </source>
</evidence>
<evidence type="ECO:0000256" key="2">
    <source>
        <dbReference type="ARBA" id="ARBA00009995"/>
    </source>
</evidence>
<organism evidence="13">
    <name type="scientific">Caenorhabditis brenneri</name>
    <name type="common">Nematode worm</name>
    <dbReference type="NCBI Taxonomy" id="135651"/>
    <lineage>
        <taxon>Eukaryota</taxon>
        <taxon>Metazoa</taxon>
        <taxon>Ecdysozoa</taxon>
        <taxon>Nematoda</taxon>
        <taxon>Chromadorea</taxon>
        <taxon>Rhabditida</taxon>
        <taxon>Rhabditina</taxon>
        <taxon>Rhabditomorpha</taxon>
        <taxon>Rhabditoidea</taxon>
        <taxon>Rhabditidae</taxon>
        <taxon>Peloderinae</taxon>
        <taxon>Caenorhabditis</taxon>
    </lineage>
</organism>
<dbReference type="InterPro" id="IPR002213">
    <property type="entry name" value="UDP_glucos_trans"/>
</dbReference>
<comment type="catalytic activity">
    <reaction evidence="9 11">
        <text>glucuronate acceptor + UDP-alpha-D-glucuronate = acceptor beta-D-glucuronoside + UDP + H(+)</text>
        <dbReference type="Rhea" id="RHEA:21032"/>
        <dbReference type="ChEBI" id="CHEBI:15378"/>
        <dbReference type="ChEBI" id="CHEBI:58052"/>
        <dbReference type="ChEBI" id="CHEBI:58223"/>
        <dbReference type="ChEBI" id="CHEBI:132367"/>
        <dbReference type="ChEBI" id="CHEBI:132368"/>
        <dbReference type="EC" id="2.4.1.17"/>
    </reaction>
</comment>
<sequence>MISTRTVSFLSVSTVLCCLSSVSSLNILVHSPAYAASHTNFMARLADTLSEAGHDVTFLVPIAIDERRDKLGVKTTKDVIIVEQDEEMKSKLKPSNGSIEFLWIIDMDSSSIDTMLSWYNEIMILTCENFMRNKKVIADLKTRHFDVAIAEPFTICGLGLFEELNIKKTILVSSCAHYDFMLPHIGEPEDFSSVPTLSSKVGEEMSMTEKWENYRLVAETKASLAKLFDAETRIYREEFGKEVPDWKELMASASLYFTNSNPFIDYPRASIQKTVPVGGITVDLEKIKSEKLDEEWEEVLNRREKTLLISFGSNVPSAKMPAAWKAGIFNTVKSMPNVTFIWKYESDDVSFASEVNNIHFSKWVPQTALLGDRRLSGFLTHGGLGSTNELAHCGKPAVMVPIYGDQTRNANMLARHGSVIVLHKKELANEKLVKEAVHAILYDKKFMENAERIAEMLANQPTTPKQTVVKYTEFVAKYGPFPQMDPYARKLNYFQKTFLDIYITVFVGFLAFLISFIVLIRFVLSFTKLKKE</sequence>
<dbReference type="SUPFAM" id="SSF53756">
    <property type="entry name" value="UDP-Glycosyltransferase/glycogen phosphorylase"/>
    <property type="match status" value="1"/>
</dbReference>
<keyword evidence="3 10" id="KW-0328">Glycosyltransferase</keyword>
<keyword evidence="7 11" id="KW-1133">Transmembrane helix</keyword>
<evidence type="ECO:0000256" key="1">
    <source>
        <dbReference type="ARBA" id="ARBA00004167"/>
    </source>
</evidence>
<dbReference type="PANTHER" id="PTHR48043:SF9">
    <property type="entry name" value="UDP-GLUCURONOSYLTRANSFERASE"/>
    <property type="match status" value="1"/>
</dbReference>
<name>G0NQ23_CAEBE</name>
<evidence type="ECO:0000256" key="6">
    <source>
        <dbReference type="ARBA" id="ARBA00022729"/>
    </source>
</evidence>